<proteinExistence type="predicted"/>
<reference evidence="9" key="4">
    <citation type="submission" date="2025-08" db="UniProtKB">
        <authorList>
            <consortium name="Ensembl"/>
        </authorList>
    </citation>
    <scope>IDENTIFICATION</scope>
</reference>
<evidence type="ECO:0000256" key="5">
    <source>
        <dbReference type="ARBA" id="ARBA00023157"/>
    </source>
</evidence>
<evidence type="ECO:0000313" key="9">
    <source>
        <dbReference type="Ensembl" id="ENSEEEP00000001716.1"/>
    </source>
</evidence>
<dbReference type="Ensembl" id="ENSEEET00000001751.2">
    <property type="protein sequence ID" value="ENSEEEP00000001716.1"/>
    <property type="gene ID" value="ENSEEEG00000001097.2"/>
</dbReference>
<reference evidence="10" key="1">
    <citation type="journal article" date="2014" name="Science">
        <title>Nonhuman genetics. Genomic basis for the convergent evolution of electric organs.</title>
        <authorList>
            <person name="Gallant J.R."/>
            <person name="Traeger L.L."/>
            <person name="Volkening J.D."/>
            <person name="Moffett H."/>
            <person name="Chen P.H."/>
            <person name="Novina C.D."/>
            <person name="Phillips G.N.Jr."/>
            <person name="Anand R."/>
            <person name="Wells G.B."/>
            <person name="Pinch M."/>
            <person name="Guth R."/>
            <person name="Unguez G.A."/>
            <person name="Albert J.S."/>
            <person name="Zakon H.H."/>
            <person name="Samanta M.P."/>
            <person name="Sussman M.R."/>
        </authorList>
    </citation>
    <scope>NUCLEOTIDE SEQUENCE [LARGE SCALE GENOMIC DNA]</scope>
</reference>
<dbReference type="OMA" id="LANQYQH"/>
<dbReference type="Pfam" id="PF05300">
    <property type="entry name" value="MIC19_MIC25"/>
    <property type="match status" value="1"/>
</dbReference>
<comment type="subcellular location">
    <subcellularLocation>
        <location evidence="7">Mitochondrion inner membrane</location>
        <topology evidence="7">Lipid-anchor</topology>
    </subcellularLocation>
</comment>
<evidence type="ECO:0000313" key="10">
    <source>
        <dbReference type="Proteomes" id="UP000314983"/>
    </source>
</evidence>
<evidence type="ECO:0000256" key="2">
    <source>
        <dbReference type="ARBA" id="ARBA00022792"/>
    </source>
</evidence>
<accession>A0A4W4DSC9</accession>
<dbReference type="GO" id="GO:0007007">
    <property type="term" value="P:inner mitochondrial membrane organization"/>
    <property type="evidence" value="ECO:0007669"/>
    <property type="project" value="TreeGrafter"/>
</dbReference>
<keyword evidence="4" id="KW-0472">Membrane</keyword>
<sequence>MGANNSTRRVSLERDENDNVTVVKGIRFSWSCLLVAVDETELRRKISEELQRHLEEERSRNRRELHQWLEKERTQLQAQAHADAQVQGKDWVSRVLPRERAALDDSIHYAALRERINADNEKLRVQVSSMQLEARDRALRKQEAFYREQVAKLEEQSAQVAKVTNENYHKAMDEVNAKFKRYEVSAVCADLQDQIMKCYRENVGKTLLCSRLASLYLQCVSDAKQVTVTTPGLTQNSYEHLTSKFKYY</sequence>
<keyword evidence="5" id="KW-1015">Disulfide bond</keyword>
<protein>
    <submittedName>
        <fullName evidence="9">Uncharacterized protein</fullName>
    </submittedName>
</protein>
<keyword evidence="6" id="KW-0449">Lipoprotein</keyword>
<dbReference type="AlphaFoldDB" id="A0A4W4DSC9"/>
<evidence type="ECO:0000256" key="7">
    <source>
        <dbReference type="ARBA" id="ARBA00034476"/>
    </source>
</evidence>
<keyword evidence="3" id="KW-0496">Mitochondrion</keyword>
<name>A0A4W4DSC9_ELEEL</name>
<keyword evidence="10" id="KW-1185">Reference proteome</keyword>
<dbReference type="PANTHER" id="PTHR21588:SF23">
    <property type="entry name" value="MICOS COMPLEX SUBUNIT MIC19 ISOFORM X1"/>
    <property type="match status" value="1"/>
</dbReference>
<dbReference type="GeneTree" id="ENSGT00390000000903"/>
<keyword evidence="2" id="KW-0999">Mitochondrion inner membrane</keyword>
<dbReference type="PANTHER" id="PTHR21588">
    <property type="entry name" value="COILED-COIL-HELIX-COILED-COIL-HELIX DOMAIN CONTAINING 6"/>
    <property type="match status" value="1"/>
</dbReference>
<dbReference type="InterPro" id="IPR007964">
    <property type="entry name" value="MIC19/MIC25"/>
</dbReference>
<evidence type="ECO:0000256" key="4">
    <source>
        <dbReference type="ARBA" id="ARBA00023136"/>
    </source>
</evidence>
<evidence type="ECO:0000256" key="6">
    <source>
        <dbReference type="ARBA" id="ARBA00023288"/>
    </source>
</evidence>
<organism evidence="9 10">
    <name type="scientific">Electrophorus electricus</name>
    <name type="common">Electric eel</name>
    <name type="synonym">Gymnotus electricus</name>
    <dbReference type="NCBI Taxonomy" id="8005"/>
    <lineage>
        <taxon>Eukaryota</taxon>
        <taxon>Metazoa</taxon>
        <taxon>Chordata</taxon>
        <taxon>Craniata</taxon>
        <taxon>Vertebrata</taxon>
        <taxon>Euteleostomi</taxon>
        <taxon>Actinopterygii</taxon>
        <taxon>Neopterygii</taxon>
        <taxon>Teleostei</taxon>
        <taxon>Ostariophysi</taxon>
        <taxon>Gymnotiformes</taxon>
        <taxon>Gymnotoidei</taxon>
        <taxon>Gymnotidae</taxon>
        <taxon>Electrophorus</taxon>
    </lineage>
</organism>
<dbReference type="PROSITE" id="PS51808">
    <property type="entry name" value="CHCH"/>
    <property type="match status" value="1"/>
</dbReference>
<feature type="coiled-coil region" evidence="8">
    <location>
        <begin position="37"/>
        <end position="67"/>
    </location>
</feature>
<feature type="coiled-coil region" evidence="8">
    <location>
        <begin position="113"/>
        <end position="166"/>
    </location>
</feature>
<dbReference type="InterPro" id="IPR052632">
    <property type="entry name" value="MICOS_subunit_Mic19"/>
</dbReference>
<reference evidence="9" key="5">
    <citation type="submission" date="2025-09" db="UniProtKB">
        <authorList>
            <consortium name="Ensembl"/>
        </authorList>
    </citation>
    <scope>IDENTIFICATION</scope>
</reference>
<keyword evidence="8" id="KW-0175">Coiled coil</keyword>
<evidence type="ECO:0000256" key="8">
    <source>
        <dbReference type="SAM" id="Coils"/>
    </source>
</evidence>
<evidence type="ECO:0000256" key="1">
    <source>
        <dbReference type="ARBA" id="ARBA00022707"/>
    </source>
</evidence>
<reference evidence="9" key="3">
    <citation type="submission" date="2020-05" db="EMBL/GenBank/DDBJ databases">
        <title>Electrophorus electricus (electric eel) genome, fEleEle1, primary haplotype.</title>
        <authorList>
            <person name="Myers G."/>
            <person name="Meyer A."/>
            <person name="Fedrigo O."/>
            <person name="Formenti G."/>
            <person name="Rhie A."/>
            <person name="Tracey A."/>
            <person name="Sims Y."/>
            <person name="Jarvis E.D."/>
        </authorList>
    </citation>
    <scope>NUCLEOTIDE SEQUENCE [LARGE SCALE GENOMIC DNA]</scope>
</reference>
<dbReference type="GO" id="GO:0061617">
    <property type="term" value="C:MICOS complex"/>
    <property type="evidence" value="ECO:0007669"/>
    <property type="project" value="InterPro"/>
</dbReference>
<dbReference type="Proteomes" id="UP000314983">
    <property type="component" value="Chromosome 7"/>
</dbReference>
<evidence type="ECO:0000256" key="3">
    <source>
        <dbReference type="ARBA" id="ARBA00023128"/>
    </source>
</evidence>
<keyword evidence="1" id="KW-0519">Myristate</keyword>
<reference evidence="10" key="2">
    <citation type="journal article" date="2017" name="Sci. Adv.">
        <title>A tail of two voltages: Proteomic comparison of the three electric organs of the electric eel.</title>
        <authorList>
            <person name="Traeger L.L."/>
            <person name="Sabat G."/>
            <person name="Barrett-Wilt G.A."/>
            <person name="Wells G.B."/>
            <person name="Sussman M.R."/>
        </authorList>
    </citation>
    <scope>NUCLEOTIDE SEQUENCE [LARGE SCALE GENOMIC DNA]</scope>
</reference>
<dbReference type="STRING" id="8005.ENSEEEP00000001716"/>